<dbReference type="InterPro" id="IPR006204">
    <property type="entry name" value="GHMP_kinase_N_dom"/>
</dbReference>
<evidence type="ECO:0000256" key="8">
    <source>
        <dbReference type="ARBA" id="ARBA00022741"/>
    </source>
</evidence>
<keyword evidence="10 13" id="KW-0067">ATP-binding</keyword>
<feature type="domain" description="GHMP kinase N-terminal" evidence="14">
    <location>
        <begin position="61"/>
        <end position="143"/>
    </location>
</feature>
<evidence type="ECO:0000256" key="11">
    <source>
        <dbReference type="ARBA" id="ARBA00049375"/>
    </source>
</evidence>
<comment type="similarity">
    <text evidence="2 13">Belongs to the GHMP kinase family. Homoserine kinase subfamily.</text>
</comment>
<keyword evidence="5 13" id="KW-0028">Amino-acid biosynthesis</keyword>
<evidence type="ECO:0000256" key="10">
    <source>
        <dbReference type="ARBA" id="ARBA00022840"/>
    </source>
</evidence>
<evidence type="ECO:0000256" key="6">
    <source>
        <dbReference type="ARBA" id="ARBA00022679"/>
    </source>
</evidence>
<evidence type="ECO:0000259" key="14">
    <source>
        <dbReference type="Pfam" id="PF00288"/>
    </source>
</evidence>
<gene>
    <name evidence="13" type="primary">thrB</name>
    <name evidence="16" type="ORF">CWS20_00490</name>
</gene>
<evidence type="ECO:0000259" key="15">
    <source>
        <dbReference type="Pfam" id="PF08544"/>
    </source>
</evidence>
<dbReference type="InterPro" id="IPR036554">
    <property type="entry name" value="GHMP_kinase_C_sf"/>
</dbReference>
<dbReference type="HAMAP" id="MF_00384">
    <property type="entry name" value="Homoser_kinase"/>
    <property type="match status" value="1"/>
</dbReference>
<dbReference type="Pfam" id="PF00288">
    <property type="entry name" value="GHMP_kinases_N"/>
    <property type="match status" value="1"/>
</dbReference>
<keyword evidence="7 13" id="KW-0791">Threonine biosynthesis</keyword>
<dbReference type="InterPro" id="IPR013750">
    <property type="entry name" value="GHMP_kinase_C_dom"/>
</dbReference>
<evidence type="ECO:0000313" key="16">
    <source>
        <dbReference type="EMBL" id="PKG30926.1"/>
    </source>
</evidence>
<dbReference type="PROSITE" id="PS00627">
    <property type="entry name" value="GHMP_KINASES_ATP"/>
    <property type="match status" value="1"/>
</dbReference>
<dbReference type="EC" id="2.7.1.39" evidence="3 13"/>
<comment type="subcellular location">
    <subcellularLocation>
        <location evidence="13">Cytoplasm</location>
    </subcellularLocation>
</comment>
<dbReference type="Gene3D" id="3.30.70.890">
    <property type="entry name" value="GHMP kinase, C-terminal domain"/>
    <property type="match status" value="1"/>
</dbReference>
<dbReference type="EMBL" id="PISD01000002">
    <property type="protein sequence ID" value="PKG30926.1"/>
    <property type="molecule type" value="Genomic_DNA"/>
</dbReference>
<dbReference type="Pfam" id="PF08544">
    <property type="entry name" value="GHMP_kinases_C"/>
    <property type="match status" value="1"/>
</dbReference>
<comment type="catalytic activity">
    <reaction evidence="11 13">
        <text>L-homoserine + ATP = O-phospho-L-homoserine + ADP + H(+)</text>
        <dbReference type="Rhea" id="RHEA:13985"/>
        <dbReference type="ChEBI" id="CHEBI:15378"/>
        <dbReference type="ChEBI" id="CHEBI:30616"/>
        <dbReference type="ChEBI" id="CHEBI:57476"/>
        <dbReference type="ChEBI" id="CHEBI:57590"/>
        <dbReference type="ChEBI" id="CHEBI:456216"/>
        <dbReference type="EC" id="2.7.1.39"/>
    </reaction>
</comment>
<feature type="binding site" evidence="13">
    <location>
        <begin position="90"/>
        <end position="100"/>
    </location>
    <ligand>
        <name>ATP</name>
        <dbReference type="ChEBI" id="CHEBI:30616"/>
    </ligand>
</feature>
<keyword evidence="17" id="KW-1185">Reference proteome</keyword>
<protein>
    <recommendedName>
        <fullName evidence="4 13">Homoserine kinase</fullName>
        <shortName evidence="13">HK</shortName>
        <shortName evidence="13">HSK</shortName>
        <ecNumber evidence="3 13">2.7.1.39</ecNumber>
    </recommendedName>
</protein>
<evidence type="ECO:0000256" key="12">
    <source>
        <dbReference type="ARBA" id="ARBA00049954"/>
    </source>
</evidence>
<comment type="caution">
    <text evidence="16">The sequence shown here is derived from an EMBL/GenBank/DDBJ whole genome shotgun (WGS) entry which is preliminary data.</text>
</comment>
<dbReference type="GO" id="GO:0005737">
    <property type="term" value="C:cytoplasm"/>
    <property type="evidence" value="ECO:0007669"/>
    <property type="project" value="UniProtKB-SubCell"/>
</dbReference>
<name>A0A2N0ZN65_9BACI</name>
<keyword evidence="6 13" id="KW-0808">Transferase</keyword>
<dbReference type="AlphaFoldDB" id="A0A2N0ZN65"/>
<dbReference type="InterPro" id="IPR006203">
    <property type="entry name" value="GHMP_knse_ATP-bd_CS"/>
</dbReference>
<evidence type="ECO:0000256" key="9">
    <source>
        <dbReference type="ARBA" id="ARBA00022777"/>
    </source>
</evidence>
<dbReference type="InterPro" id="IPR000870">
    <property type="entry name" value="Homoserine_kinase"/>
</dbReference>
<feature type="domain" description="GHMP kinase C-terminal" evidence="15">
    <location>
        <begin position="204"/>
        <end position="281"/>
    </location>
</feature>
<dbReference type="UniPathway" id="UPA00050">
    <property type="reaction ID" value="UER00064"/>
</dbReference>
<sequence length="305" mass="32317">MSDGEMLIIEVPASTANLGPGFDSVGLALNLYLRMEVTKQDHWEVIPLAESLKVFPANDTNFIVQIAQETARKYNAQVPPCQIIIDSDIPIARGLGSSAAAIIAGIELADSLCELNLPKEEKLRLGSEVEGHPDNVGASLMGGLIIGSQAENEVDAISFYGLNVDIVACIPQTELLTEHSRGVLPEVLSFKSAVQAGAKGNVLIASLLTGNYELAGKMMMQDLFHQPYRRSIVPELEQVENRALTYGAFGVALSGAGPTVLCLAKPGSGQAVAEGLAAELPHIAFTCLQIDQAGSRVTKKLNVAN</sequence>
<evidence type="ECO:0000256" key="7">
    <source>
        <dbReference type="ARBA" id="ARBA00022697"/>
    </source>
</evidence>
<dbReference type="PANTHER" id="PTHR20861:SF1">
    <property type="entry name" value="HOMOSERINE KINASE"/>
    <property type="match status" value="1"/>
</dbReference>
<dbReference type="PANTHER" id="PTHR20861">
    <property type="entry name" value="HOMOSERINE/4-DIPHOSPHOCYTIDYL-2-C-METHYL-D-ERYTHRITOL KINASE"/>
    <property type="match status" value="1"/>
</dbReference>
<evidence type="ECO:0000256" key="3">
    <source>
        <dbReference type="ARBA" id="ARBA00012078"/>
    </source>
</evidence>
<dbReference type="PRINTS" id="PR00958">
    <property type="entry name" value="HOMSERKINASE"/>
</dbReference>
<dbReference type="SUPFAM" id="SSF54211">
    <property type="entry name" value="Ribosomal protein S5 domain 2-like"/>
    <property type="match status" value="1"/>
</dbReference>
<dbReference type="SUPFAM" id="SSF55060">
    <property type="entry name" value="GHMP Kinase, C-terminal domain"/>
    <property type="match status" value="1"/>
</dbReference>
<proteinExistence type="inferred from homology"/>
<dbReference type="RefSeq" id="WP_066190526.1">
    <property type="nucleotide sequence ID" value="NZ_JAFDQP010000012.1"/>
</dbReference>
<dbReference type="PIRSF" id="PIRSF000676">
    <property type="entry name" value="Homoser_kin"/>
    <property type="match status" value="1"/>
</dbReference>
<dbReference type="Proteomes" id="UP000233343">
    <property type="component" value="Unassembled WGS sequence"/>
</dbReference>
<keyword evidence="8 13" id="KW-0547">Nucleotide-binding</keyword>
<evidence type="ECO:0000256" key="5">
    <source>
        <dbReference type="ARBA" id="ARBA00022605"/>
    </source>
</evidence>
<dbReference type="GO" id="GO:0005524">
    <property type="term" value="F:ATP binding"/>
    <property type="evidence" value="ECO:0007669"/>
    <property type="project" value="UniProtKB-UniRule"/>
</dbReference>
<evidence type="ECO:0000256" key="2">
    <source>
        <dbReference type="ARBA" id="ARBA00007370"/>
    </source>
</evidence>
<evidence type="ECO:0000256" key="13">
    <source>
        <dbReference type="HAMAP-Rule" id="MF_00384"/>
    </source>
</evidence>
<reference evidence="16 17" key="1">
    <citation type="journal article" date="2010" name="Int. J. Syst. Evol. Microbiol.">
        <title>Bacillus horneckiae sp. nov., isolated from a spacecraft-assembly clean room.</title>
        <authorList>
            <person name="Vaishampayan P."/>
            <person name="Probst A."/>
            <person name="Krishnamurthi S."/>
            <person name="Ghosh S."/>
            <person name="Osman S."/>
            <person name="McDowall A."/>
            <person name="Ruckmani A."/>
            <person name="Mayilraj S."/>
            <person name="Venkateswaran K."/>
        </authorList>
    </citation>
    <scope>NUCLEOTIDE SEQUENCE [LARGE SCALE GENOMIC DNA]</scope>
    <source>
        <strain evidence="17">1PO1SC</strain>
    </source>
</reference>
<dbReference type="Gene3D" id="3.30.230.10">
    <property type="match status" value="1"/>
</dbReference>
<evidence type="ECO:0000256" key="4">
    <source>
        <dbReference type="ARBA" id="ARBA00017858"/>
    </source>
</evidence>
<keyword evidence="9 13" id="KW-0418">Kinase</keyword>
<evidence type="ECO:0000313" key="17">
    <source>
        <dbReference type="Proteomes" id="UP000233343"/>
    </source>
</evidence>
<dbReference type="NCBIfam" id="TIGR00191">
    <property type="entry name" value="thrB"/>
    <property type="match status" value="1"/>
</dbReference>
<dbReference type="GO" id="GO:0004413">
    <property type="term" value="F:homoserine kinase activity"/>
    <property type="evidence" value="ECO:0007669"/>
    <property type="project" value="UniProtKB-UniRule"/>
</dbReference>
<organism evidence="16 17">
    <name type="scientific">Cytobacillus horneckiae</name>
    <dbReference type="NCBI Taxonomy" id="549687"/>
    <lineage>
        <taxon>Bacteria</taxon>
        <taxon>Bacillati</taxon>
        <taxon>Bacillota</taxon>
        <taxon>Bacilli</taxon>
        <taxon>Bacillales</taxon>
        <taxon>Bacillaceae</taxon>
        <taxon>Cytobacillus</taxon>
    </lineage>
</organism>
<dbReference type="InterPro" id="IPR014721">
    <property type="entry name" value="Ribsml_uS5_D2-typ_fold_subgr"/>
</dbReference>
<dbReference type="InterPro" id="IPR020568">
    <property type="entry name" value="Ribosomal_Su5_D2-typ_SF"/>
</dbReference>
<comment type="function">
    <text evidence="12 13">Catalyzes the ATP-dependent phosphorylation of L-homoserine to L-homoserine phosphate.</text>
</comment>
<accession>A0A2N0ZN65</accession>
<evidence type="ECO:0000256" key="1">
    <source>
        <dbReference type="ARBA" id="ARBA00005015"/>
    </source>
</evidence>
<keyword evidence="13" id="KW-0963">Cytoplasm</keyword>
<comment type="pathway">
    <text evidence="1 13">Amino-acid biosynthesis; L-threonine biosynthesis; L-threonine from L-aspartate: step 4/5.</text>
</comment>
<dbReference type="GO" id="GO:0009088">
    <property type="term" value="P:threonine biosynthetic process"/>
    <property type="evidence" value="ECO:0007669"/>
    <property type="project" value="UniProtKB-UniRule"/>
</dbReference>